<dbReference type="RefSeq" id="WP_073009344.1">
    <property type="nucleotide sequence ID" value="NZ_FQZO01000006.1"/>
</dbReference>
<dbReference type="InterPro" id="IPR006027">
    <property type="entry name" value="NusB_RsmB_TIM44"/>
</dbReference>
<dbReference type="GO" id="GO:0031564">
    <property type="term" value="P:transcription antitermination"/>
    <property type="evidence" value="ECO:0007669"/>
    <property type="project" value="UniProtKB-KW"/>
</dbReference>
<dbReference type="HAMAP" id="MF_00073">
    <property type="entry name" value="NusB"/>
    <property type="match status" value="1"/>
</dbReference>
<dbReference type="GO" id="GO:0005829">
    <property type="term" value="C:cytosol"/>
    <property type="evidence" value="ECO:0007669"/>
    <property type="project" value="TreeGrafter"/>
</dbReference>
<gene>
    <name evidence="6" type="primary">nusB</name>
    <name evidence="8" type="ORF">SAMN05444401_3362</name>
</gene>
<name>A0A1M6KH74_9CLOT</name>
<organism evidence="8 9">
    <name type="scientific">Clostridium amylolyticum</name>
    <dbReference type="NCBI Taxonomy" id="1121298"/>
    <lineage>
        <taxon>Bacteria</taxon>
        <taxon>Bacillati</taxon>
        <taxon>Bacillota</taxon>
        <taxon>Clostridia</taxon>
        <taxon>Eubacteriales</taxon>
        <taxon>Clostridiaceae</taxon>
        <taxon>Clostridium</taxon>
    </lineage>
</organism>
<keyword evidence="9" id="KW-1185">Reference proteome</keyword>
<dbReference type="Proteomes" id="UP000184080">
    <property type="component" value="Unassembled WGS sequence"/>
</dbReference>
<evidence type="ECO:0000256" key="3">
    <source>
        <dbReference type="ARBA" id="ARBA00022884"/>
    </source>
</evidence>
<evidence type="ECO:0000313" key="8">
    <source>
        <dbReference type="EMBL" id="SHJ58323.1"/>
    </source>
</evidence>
<feature type="domain" description="NusB/RsmB/TIM44" evidence="7">
    <location>
        <begin position="5"/>
        <end position="131"/>
    </location>
</feature>
<dbReference type="InterPro" id="IPR011605">
    <property type="entry name" value="NusB_fam"/>
</dbReference>
<keyword evidence="5 6" id="KW-0804">Transcription</keyword>
<evidence type="ECO:0000256" key="2">
    <source>
        <dbReference type="ARBA" id="ARBA00022814"/>
    </source>
</evidence>
<dbReference type="Gene3D" id="1.10.940.10">
    <property type="entry name" value="NusB-like"/>
    <property type="match status" value="1"/>
</dbReference>
<comment type="function">
    <text evidence="6">Involved in transcription antitermination. Required for transcription of ribosomal RNA (rRNA) genes. Binds specifically to the boxA antiterminator sequence of the ribosomal RNA (rrn) operons.</text>
</comment>
<accession>A0A1M6KH74</accession>
<reference evidence="8 9" key="1">
    <citation type="submission" date="2016-11" db="EMBL/GenBank/DDBJ databases">
        <authorList>
            <person name="Jaros S."/>
            <person name="Januszkiewicz K."/>
            <person name="Wedrychowicz H."/>
        </authorList>
    </citation>
    <scope>NUCLEOTIDE SEQUENCE [LARGE SCALE GENOMIC DNA]</scope>
    <source>
        <strain evidence="8 9">DSM 21864</strain>
    </source>
</reference>
<keyword evidence="3 6" id="KW-0694">RNA-binding</keyword>
<proteinExistence type="inferred from homology"/>
<dbReference type="EMBL" id="FQZO01000006">
    <property type="protein sequence ID" value="SHJ58323.1"/>
    <property type="molecule type" value="Genomic_DNA"/>
</dbReference>
<comment type="similarity">
    <text evidence="1 6">Belongs to the NusB family.</text>
</comment>
<evidence type="ECO:0000256" key="5">
    <source>
        <dbReference type="ARBA" id="ARBA00023163"/>
    </source>
</evidence>
<protein>
    <recommendedName>
        <fullName evidence="6">Transcription antitermination protein NusB</fullName>
    </recommendedName>
    <alternativeName>
        <fullName evidence="6">Antitermination factor NusB</fullName>
    </alternativeName>
</protein>
<dbReference type="GO" id="GO:0006353">
    <property type="term" value="P:DNA-templated transcription termination"/>
    <property type="evidence" value="ECO:0007669"/>
    <property type="project" value="UniProtKB-UniRule"/>
</dbReference>
<dbReference type="PANTHER" id="PTHR11078">
    <property type="entry name" value="N UTILIZATION SUBSTANCE PROTEIN B-RELATED"/>
    <property type="match status" value="1"/>
</dbReference>
<evidence type="ECO:0000256" key="4">
    <source>
        <dbReference type="ARBA" id="ARBA00023015"/>
    </source>
</evidence>
<dbReference type="GO" id="GO:0003723">
    <property type="term" value="F:RNA binding"/>
    <property type="evidence" value="ECO:0007669"/>
    <property type="project" value="UniProtKB-UniRule"/>
</dbReference>
<dbReference type="STRING" id="1121298.SAMN05444401_3362"/>
<dbReference type="Pfam" id="PF01029">
    <property type="entry name" value="NusB"/>
    <property type="match status" value="1"/>
</dbReference>
<evidence type="ECO:0000259" key="7">
    <source>
        <dbReference type="Pfam" id="PF01029"/>
    </source>
</evidence>
<keyword evidence="2 6" id="KW-0889">Transcription antitermination</keyword>
<dbReference type="InterPro" id="IPR035926">
    <property type="entry name" value="NusB-like_sf"/>
</dbReference>
<evidence type="ECO:0000256" key="6">
    <source>
        <dbReference type="HAMAP-Rule" id="MF_00073"/>
    </source>
</evidence>
<dbReference type="OrthoDB" id="9811381at2"/>
<evidence type="ECO:0000256" key="1">
    <source>
        <dbReference type="ARBA" id="ARBA00005952"/>
    </source>
</evidence>
<dbReference type="PANTHER" id="PTHR11078:SF3">
    <property type="entry name" value="ANTITERMINATION NUSB DOMAIN-CONTAINING PROTEIN"/>
    <property type="match status" value="1"/>
</dbReference>
<dbReference type="AlphaFoldDB" id="A0A1M6KH74"/>
<keyword evidence="4 6" id="KW-0805">Transcription regulation</keyword>
<sequence>MNRKKSREAAMKILFQNSINDTSIEDIFEDIEMYFEDADLKELDREFVKKIVIGVNSNITKINDIIEENSENWRIGRISKINLAILRISIYEMLFDEEVPARVSINEAIELCKKYSDEKSVSFVNGILDRIFKAS</sequence>
<dbReference type="SUPFAM" id="SSF48013">
    <property type="entry name" value="NusB-like"/>
    <property type="match status" value="1"/>
</dbReference>
<dbReference type="NCBIfam" id="TIGR01951">
    <property type="entry name" value="nusB"/>
    <property type="match status" value="1"/>
</dbReference>
<evidence type="ECO:0000313" key="9">
    <source>
        <dbReference type="Proteomes" id="UP000184080"/>
    </source>
</evidence>